<dbReference type="Proteomes" id="UP000820818">
    <property type="component" value="Linkage Group LG4"/>
</dbReference>
<evidence type="ECO:0000256" key="3">
    <source>
        <dbReference type="ARBA" id="ARBA00004173"/>
    </source>
</evidence>
<sequence>MISDFSGATIVIFIALGALVLVLLFIFAKRQIMRFALRSRRGPHVPIGHSAPRWLRKEIERRLDLVGRIKHEPKLVSEASSADTPNPETLCRMQAMDDLKILEIQLQTADPKACRMPNENLRPFLMAQLPGILKGCQPKTIHLLCDLYERARFSPDGFSSNHLENYRELVANLVQM</sequence>
<evidence type="ECO:0000256" key="4">
    <source>
        <dbReference type="ARBA" id="ARBA00004555"/>
    </source>
</evidence>
<evidence type="ECO:0000256" key="1">
    <source>
        <dbReference type="ARBA" id="ARBA00002620"/>
    </source>
</evidence>
<evidence type="ECO:0000256" key="7">
    <source>
        <dbReference type="ARBA" id="ARBA00023034"/>
    </source>
</evidence>
<comment type="subcellular location">
    <subcellularLocation>
        <location evidence="4">Golgi apparatus</location>
    </subcellularLocation>
    <subcellularLocation>
        <location evidence="2">Membrane</location>
        <topology evidence="2">Single-pass membrane protein</topology>
    </subcellularLocation>
    <subcellularLocation>
        <location evidence="3">Mitochondrion</location>
    </subcellularLocation>
</comment>
<comment type="function">
    <text evidence="1">General regulator of phagocytosis. Required to uptake Gram negative bacterium by macrophages.</text>
</comment>
<evidence type="ECO:0000256" key="6">
    <source>
        <dbReference type="ARBA" id="ARBA00022989"/>
    </source>
</evidence>
<dbReference type="GO" id="GO:0016020">
    <property type="term" value="C:membrane"/>
    <property type="evidence" value="ECO:0007669"/>
    <property type="project" value="UniProtKB-SubCell"/>
</dbReference>
<keyword evidence="8" id="KW-0496">Mitochondrion</keyword>
<dbReference type="PANTHER" id="PTHR21425">
    <property type="entry name" value="NICE-3"/>
    <property type="match status" value="1"/>
</dbReference>
<comment type="caution">
    <text evidence="11">The sequence shown here is derived from an EMBL/GenBank/DDBJ whole genome shotgun (WGS) entry which is preliminary data.</text>
</comment>
<evidence type="ECO:0000256" key="10">
    <source>
        <dbReference type="SAM" id="Phobius"/>
    </source>
</evidence>
<protein>
    <submittedName>
        <fullName evidence="11">Uncharacterized protein</fullName>
    </submittedName>
</protein>
<accession>A0AAD5KSC4</accession>
<dbReference type="EMBL" id="WJBH02000004">
    <property type="protein sequence ID" value="KAI9559521.1"/>
    <property type="molecule type" value="Genomic_DNA"/>
</dbReference>
<name>A0AAD5KSC4_9CRUS</name>
<organism evidence="11 12">
    <name type="scientific">Daphnia sinensis</name>
    <dbReference type="NCBI Taxonomy" id="1820382"/>
    <lineage>
        <taxon>Eukaryota</taxon>
        <taxon>Metazoa</taxon>
        <taxon>Ecdysozoa</taxon>
        <taxon>Arthropoda</taxon>
        <taxon>Crustacea</taxon>
        <taxon>Branchiopoda</taxon>
        <taxon>Diplostraca</taxon>
        <taxon>Cladocera</taxon>
        <taxon>Anomopoda</taxon>
        <taxon>Daphniidae</taxon>
        <taxon>Daphnia</taxon>
        <taxon>Daphnia similis group</taxon>
    </lineage>
</organism>
<dbReference type="InterPro" id="IPR010876">
    <property type="entry name" value="C1orf43"/>
</dbReference>
<dbReference type="GO" id="GO:0005739">
    <property type="term" value="C:mitochondrion"/>
    <property type="evidence" value="ECO:0007669"/>
    <property type="project" value="UniProtKB-SubCell"/>
</dbReference>
<proteinExistence type="predicted"/>
<reference evidence="11 12" key="1">
    <citation type="submission" date="2022-05" db="EMBL/GenBank/DDBJ databases">
        <title>A multi-omics perspective on studying reproductive biology in Daphnia sinensis.</title>
        <authorList>
            <person name="Jia J."/>
        </authorList>
    </citation>
    <scope>NUCLEOTIDE SEQUENCE [LARGE SCALE GENOMIC DNA]</scope>
    <source>
        <strain evidence="11 12">WSL</strain>
    </source>
</reference>
<evidence type="ECO:0000256" key="9">
    <source>
        <dbReference type="ARBA" id="ARBA00023136"/>
    </source>
</evidence>
<dbReference type="GO" id="GO:0005794">
    <property type="term" value="C:Golgi apparatus"/>
    <property type="evidence" value="ECO:0007669"/>
    <property type="project" value="UniProtKB-SubCell"/>
</dbReference>
<keyword evidence="6 10" id="KW-1133">Transmembrane helix</keyword>
<dbReference type="AlphaFoldDB" id="A0AAD5KSC4"/>
<evidence type="ECO:0000256" key="2">
    <source>
        <dbReference type="ARBA" id="ARBA00004167"/>
    </source>
</evidence>
<keyword evidence="9 10" id="KW-0472">Membrane</keyword>
<dbReference type="PANTHER" id="PTHR21425:SF2">
    <property type="entry name" value="PROTEIN C1ORF43"/>
    <property type="match status" value="1"/>
</dbReference>
<keyword evidence="7" id="KW-0333">Golgi apparatus</keyword>
<evidence type="ECO:0000256" key="5">
    <source>
        <dbReference type="ARBA" id="ARBA00022692"/>
    </source>
</evidence>
<feature type="transmembrane region" description="Helical" evidence="10">
    <location>
        <begin position="6"/>
        <end position="28"/>
    </location>
</feature>
<evidence type="ECO:0000313" key="11">
    <source>
        <dbReference type="EMBL" id="KAI9559521.1"/>
    </source>
</evidence>
<keyword evidence="5 10" id="KW-0812">Transmembrane</keyword>
<gene>
    <name evidence="11" type="ORF">GHT06_013518</name>
</gene>
<evidence type="ECO:0000256" key="8">
    <source>
        <dbReference type="ARBA" id="ARBA00023128"/>
    </source>
</evidence>
<dbReference type="Pfam" id="PF07406">
    <property type="entry name" value="NICE-3"/>
    <property type="match status" value="1"/>
</dbReference>
<keyword evidence="12" id="KW-1185">Reference proteome</keyword>
<evidence type="ECO:0000313" key="12">
    <source>
        <dbReference type="Proteomes" id="UP000820818"/>
    </source>
</evidence>